<dbReference type="EMBL" id="KX557273">
    <property type="protein sequence ID" value="AOE43904.1"/>
    <property type="molecule type" value="Genomic_DNA"/>
</dbReference>
<feature type="domain" description="Antirepressor protein ant N-terminal" evidence="1">
    <location>
        <begin position="27"/>
        <end position="136"/>
    </location>
</feature>
<protein>
    <submittedName>
        <fullName evidence="2">Antirepressor</fullName>
    </submittedName>
</protein>
<evidence type="ECO:0000313" key="2">
    <source>
        <dbReference type="EMBL" id="AOE43904.1"/>
    </source>
</evidence>
<sequence length="276" mass="30073">MREHPAAQKRLEVSVLNDTTDLVPVLVPGANRQIMATIINGSPMVSLRHACDTATLDYSGQLQKLKQKSWATVEIITTVAADGKAREMVMVDRRTFTMWLATIDPSRVSETARPIIEAFQAEAADALDAYFHEGGAINPNASEDQLSRLAQQARAQAGVLQALKGIVDPRHLEAKGRIVLARALGEKPEIDPATVPLYVSDYLVSRGLSSDLVAAKASGFGKRLKGLYVAEHGEAPGKAFQELPNGTTREVFAYTQADRPLFDRIWIDHYEGLVAA</sequence>
<accession>A0A1B3AYU1</accession>
<dbReference type="Proteomes" id="UP000221606">
    <property type="component" value="Segment"/>
</dbReference>
<organism evidence="2 3">
    <name type="scientific">Gordonia phage BatStarr</name>
    <dbReference type="NCBI Taxonomy" id="1887642"/>
    <lineage>
        <taxon>Viruses</taxon>
        <taxon>Duplodnaviria</taxon>
        <taxon>Heunggongvirae</taxon>
        <taxon>Uroviricota</taxon>
        <taxon>Caudoviricetes</taxon>
        <taxon>Nymbaxtervirinae</taxon>
        <taxon>Nymphadoravirus</taxon>
        <taxon>Nymphadoravirus nymphadora</taxon>
    </lineage>
</organism>
<evidence type="ECO:0000259" key="1">
    <source>
        <dbReference type="Pfam" id="PF10547"/>
    </source>
</evidence>
<name>A0A1B3AYU1_9CAUD</name>
<proteinExistence type="predicted"/>
<dbReference type="Pfam" id="PF10547">
    <property type="entry name" value="P22_AR_N"/>
    <property type="match status" value="1"/>
</dbReference>
<reference evidence="2 3" key="1">
    <citation type="submission" date="2016-07" db="EMBL/GenBank/DDBJ databases">
        <authorList>
            <person name="Compagnoni E."/>
            <person name="Penbridge E.P."/>
            <person name="Trunzo N.A."/>
            <person name="Shedlock K.A."/>
            <person name="Stanton A.J."/>
            <person name="Furbee E.C."/>
            <person name="Grubb S.R."/>
            <person name="Warner M.H."/>
            <person name="Garlena R.A."/>
            <person name="Russell D.A."/>
            <person name="Pope W.H."/>
            <person name="Jacobs-Sera D."/>
            <person name="Hendrix R.W."/>
            <person name="Hatfull G.F."/>
        </authorList>
    </citation>
    <scope>NUCLEOTIDE SEQUENCE [LARGE SCALE GENOMIC DNA]</scope>
</reference>
<evidence type="ECO:0000313" key="3">
    <source>
        <dbReference type="Proteomes" id="UP000221606"/>
    </source>
</evidence>
<gene>
    <name evidence="2" type="primary">48</name>
    <name evidence="2" type="ORF">SEA_BATSTARR_48</name>
</gene>
<dbReference type="InterPro" id="IPR018875">
    <property type="entry name" value="Antirepressor_Ant_N"/>
</dbReference>